<evidence type="ECO:0000313" key="5">
    <source>
        <dbReference type="EMBL" id="KAF3835153.1"/>
    </source>
</evidence>
<keyword evidence="4" id="KW-0472">Membrane</keyword>
<dbReference type="InterPro" id="IPR050333">
    <property type="entry name" value="SLRP"/>
</dbReference>
<dbReference type="PANTHER" id="PTHR45712">
    <property type="entry name" value="AGAP008170-PA"/>
    <property type="match status" value="1"/>
</dbReference>
<evidence type="ECO:0000256" key="2">
    <source>
        <dbReference type="ARBA" id="ARBA00022737"/>
    </source>
</evidence>
<dbReference type="AlphaFoldDB" id="A0A7J5XE65"/>
<keyword evidence="1" id="KW-0433">Leucine-rich repeat</keyword>
<keyword evidence="4" id="KW-0812">Transmembrane</keyword>
<proteinExistence type="predicted"/>
<dbReference type="PROSITE" id="PS51450">
    <property type="entry name" value="LRR"/>
    <property type="match status" value="1"/>
</dbReference>
<gene>
    <name evidence="5" type="ORF">F7725_027711</name>
</gene>
<keyword evidence="6" id="KW-1185">Reference proteome</keyword>
<dbReference type="InterPro" id="IPR001611">
    <property type="entry name" value="Leu-rich_rpt"/>
</dbReference>
<feature type="region of interest" description="Disordered" evidence="3">
    <location>
        <begin position="1"/>
        <end position="22"/>
    </location>
</feature>
<evidence type="ECO:0000313" key="6">
    <source>
        <dbReference type="Proteomes" id="UP000518266"/>
    </source>
</evidence>
<sequence>MQRPEDDLPPVGEPEVKRNQITVTSPRVVTEAPCGPYSSSSHCHTSPATCCAPSCLCNFKGAVKCVGDAITDIPQNLPVHTYLLQLNGTQMNIINEQSLADKDLLLRFSLTYSHLHAIHPNAFHVAPQLKSVKLSSNDLSTISARVFSPLATLEQLHLDGNQMETIAPDMFEGLVSLLDLDLSRNKLTSPASDVFDGLTKLTFLNLGRNSINKLPPTIFHSLTNLLRLMIYNNELEELEAGIFDKLVNLVELRIHHNQITFLPPQDEEFSFCDAKILKSRNFFTTQTRGVASTTTMPTTLPTTTSTITNEEFPPNTEKPSSHYKSANFYDTLVIEEGPEFVHHNLHKGWVYVWFLPSDAALTGLLMFCYILLVAAGLFLIFAAMFCMYRLNKSMDKLKAECAHPPE</sequence>
<evidence type="ECO:0000256" key="3">
    <source>
        <dbReference type="SAM" id="MobiDB-lite"/>
    </source>
</evidence>
<evidence type="ECO:0000256" key="1">
    <source>
        <dbReference type="ARBA" id="ARBA00022614"/>
    </source>
</evidence>
<organism evidence="5 6">
    <name type="scientific">Dissostichus mawsoni</name>
    <name type="common">Antarctic cod</name>
    <dbReference type="NCBI Taxonomy" id="36200"/>
    <lineage>
        <taxon>Eukaryota</taxon>
        <taxon>Metazoa</taxon>
        <taxon>Chordata</taxon>
        <taxon>Craniata</taxon>
        <taxon>Vertebrata</taxon>
        <taxon>Euteleostomi</taxon>
        <taxon>Actinopterygii</taxon>
        <taxon>Neopterygii</taxon>
        <taxon>Teleostei</taxon>
        <taxon>Neoteleostei</taxon>
        <taxon>Acanthomorphata</taxon>
        <taxon>Eupercaria</taxon>
        <taxon>Perciformes</taxon>
        <taxon>Notothenioidei</taxon>
        <taxon>Nototheniidae</taxon>
        <taxon>Dissostichus</taxon>
    </lineage>
</organism>
<dbReference type="Gene3D" id="3.80.10.10">
    <property type="entry name" value="Ribonuclease Inhibitor"/>
    <property type="match status" value="2"/>
</dbReference>
<dbReference type="Proteomes" id="UP000518266">
    <property type="component" value="Unassembled WGS sequence"/>
</dbReference>
<dbReference type="Pfam" id="PF13855">
    <property type="entry name" value="LRR_8"/>
    <property type="match status" value="1"/>
</dbReference>
<reference evidence="5 6" key="1">
    <citation type="submission" date="2020-03" db="EMBL/GenBank/DDBJ databases">
        <title>Dissostichus mawsoni Genome sequencing and assembly.</title>
        <authorList>
            <person name="Park H."/>
        </authorList>
    </citation>
    <scope>NUCLEOTIDE SEQUENCE [LARGE SCALE GENOMIC DNA]</scope>
    <source>
        <strain evidence="5">DM0001</strain>
        <tissue evidence="5">Muscle</tissue>
    </source>
</reference>
<accession>A0A7J5XE65</accession>
<dbReference type="InterPro" id="IPR003591">
    <property type="entry name" value="Leu-rich_rpt_typical-subtyp"/>
</dbReference>
<name>A0A7J5XE65_DISMA</name>
<dbReference type="EMBL" id="JAAKFY010000025">
    <property type="protein sequence ID" value="KAF3835153.1"/>
    <property type="molecule type" value="Genomic_DNA"/>
</dbReference>
<dbReference type="SMART" id="SM00369">
    <property type="entry name" value="LRR_TYP"/>
    <property type="match status" value="6"/>
</dbReference>
<dbReference type="OrthoDB" id="27267at2759"/>
<dbReference type="InterPro" id="IPR032675">
    <property type="entry name" value="LRR_dom_sf"/>
</dbReference>
<feature type="transmembrane region" description="Helical" evidence="4">
    <location>
        <begin position="364"/>
        <end position="388"/>
    </location>
</feature>
<protein>
    <submittedName>
        <fullName evidence="5">Uncharacterized protein</fullName>
    </submittedName>
</protein>
<dbReference type="SUPFAM" id="SSF52058">
    <property type="entry name" value="L domain-like"/>
    <property type="match status" value="1"/>
</dbReference>
<comment type="caution">
    <text evidence="5">The sequence shown here is derived from an EMBL/GenBank/DDBJ whole genome shotgun (WGS) entry which is preliminary data.</text>
</comment>
<evidence type="ECO:0000256" key="4">
    <source>
        <dbReference type="SAM" id="Phobius"/>
    </source>
</evidence>
<dbReference type="PANTHER" id="PTHR45712:SF22">
    <property type="entry name" value="INSULIN-LIKE GROWTH FACTOR-BINDING PROTEIN COMPLEX ACID LABILE SUBUNIT"/>
    <property type="match status" value="1"/>
</dbReference>
<keyword evidence="2" id="KW-0677">Repeat</keyword>
<keyword evidence="4" id="KW-1133">Transmembrane helix</keyword>